<accession>A0A250KXF2</accession>
<evidence type="ECO:0000313" key="1">
    <source>
        <dbReference type="EMBL" id="BBA36194.1"/>
    </source>
</evidence>
<name>A0A250KXF2_9GAMM</name>
<dbReference type="KEGG" id="mmai:sS8_4264"/>
<dbReference type="EMBL" id="AP017928">
    <property type="protein sequence ID" value="BBA36194.1"/>
    <property type="molecule type" value="Genomic_DNA"/>
</dbReference>
<reference evidence="1 2" key="1">
    <citation type="submission" date="2016-12" db="EMBL/GenBank/DDBJ databases">
        <title>Genome sequencing of Methylocaldum marinum.</title>
        <authorList>
            <person name="Takeuchi M."/>
            <person name="Kamagata Y."/>
            <person name="Hiraoka S."/>
            <person name="Oshima K."/>
            <person name="Hattori M."/>
            <person name="Iwasaki W."/>
        </authorList>
    </citation>
    <scope>NUCLEOTIDE SEQUENCE [LARGE SCALE GENOMIC DNA]</scope>
    <source>
        <strain evidence="1 2">S8</strain>
    </source>
</reference>
<proteinExistence type="predicted"/>
<evidence type="ECO:0008006" key="3">
    <source>
        <dbReference type="Google" id="ProtNLM"/>
    </source>
</evidence>
<organism evidence="1 2">
    <name type="scientific">Methylocaldum marinum</name>
    <dbReference type="NCBI Taxonomy" id="1432792"/>
    <lineage>
        <taxon>Bacteria</taxon>
        <taxon>Pseudomonadati</taxon>
        <taxon>Pseudomonadota</taxon>
        <taxon>Gammaproteobacteria</taxon>
        <taxon>Methylococcales</taxon>
        <taxon>Methylococcaceae</taxon>
        <taxon>Methylocaldum</taxon>
    </lineage>
</organism>
<dbReference type="AlphaFoldDB" id="A0A250KXF2"/>
<sequence length="268" mass="30172">MIQVDLRTHCRTDRESPRQVYLRELSGNDELSDASTTELIDRLLIDLPGAAVRAGEACKLSLAETDRILAAIFRSLYGDEVECHVRCEACGAFYESSFTLTDLWRVVTETGPEDDELLERLEGPDGQGAYRLDGSCFRLPTGEDLAEVAVFDPEARAVALRARCVLEDDGRHPEETLDRVMALAGPTLDTDLDGLCPLCGAEQSVPFRLDRFLFAALRRERTLLTREVHELARAYRWSRREILEMPRRERRQHAGLVLAETAAAGRWP</sequence>
<keyword evidence="2" id="KW-1185">Reference proteome</keyword>
<protein>
    <recommendedName>
        <fullName evidence="3">T4 bacteriophage base plate protein</fullName>
    </recommendedName>
</protein>
<dbReference type="OrthoDB" id="283948at2"/>
<dbReference type="Proteomes" id="UP000266313">
    <property type="component" value="Chromosome"/>
</dbReference>
<dbReference type="RefSeq" id="WP_119631412.1">
    <property type="nucleotide sequence ID" value="NZ_AP017928.1"/>
</dbReference>
<evidence type="ECO:0000313" key="2">
    <source>
        <dbReference type="Proteomes" id="UP000266313"/>
    </source>
</evidence>
<gene>
    <name evidence="1" type="ORF">sS8_4264</name>
</gene>